<reference evidence="3" key="1">
    <citation type="submission" date="2023-10" db="EMBL/GenBank/DDBJ databases">
        <title>Genome assembly of Pristionchus species.</title>
        <authorList>
            <person name="Yoshida K."/>
            <person name="Sommer R.J."/>
        </authorList>
    </citation>
    <scope>NUCLEOTIDE SEQUENCE</scope>
    <source>
        <strain evidence="3">RS5133</strain>
    </source>
</reference>
<keyword evidence="4" id="KW-1185">Reference proteome</keyword>
<proteinExistence type="predicted"/>
<evidence type="ECO:0000256" key="1">
    <source>
        <dbReference type="SAM" id="MobiDB-lite"/>
    </source>
</evidence>
<comment type="caution">
    <text evidence="3">The sequence shown here is derived from an EMBL/GenBank/DDBJ whole genome shotgun (WGS) entry which is preliminary data.</text>
</comment>
<feature type="transmembrane region" description="Helical" evidence="2">
    <location>
        <begin position="66"/>
        <end position="88"/>
    </location>
</feature>
<feature type="non-terminal residue" evidence="3">
    <location>
        <position position="1"/>
    </location>
</feature>
<dbReference type="AlphaFoldDB" id="A0AAV5W535"/>
<evidence type="ECO:0000313" key="4">
    <source>
        <dbReference type="Proteomes" id="UP001432322"/>
    </source>
</evidence>
<protein>
    <recommendedName>
        <fullName evidence="5">G protein-coupled receptor</fullName>
    </recommendedName>
</protein>
<keyword evidence="2" id="KW-0812">Transmembrane</keyword>
<gene>
    <name evidence="3" type="ORF">PFISCL1PPCAC_16281</name>
</gene>
<evidence type="ECO:0000256" key="2">
    <source>
        <dbReference type="SAM" id="Phobius"/>
    </source>
</evidence>
<dbReference type="Proteomes" id="UP001432322">
    <property type="component" value="Unassembled WGS sequence"/>
</dbReference>
<keyword evidence="2" id="KW-1133">Transmembrane helix</keyword>
<feature type="transmembrane region" description="Helical" evidence="2">
    <location>
        <begin position="41"/>
        <end position="60"/>
    </location>
</feature>
<organism evidence="3 4">
    <name type="scientific">Pristionchus fissidentatus</name>
    <dbReference type="NCBI Taxonomy" id="1538716"/>
    <lineage>
        <taxon>Eukaryota</taxon>
        <taxon>Metazoa</taxon>
        <taxon>Ecdysozoa</taxon>
        <taxon>Nematoda</taxon>
        <taxon>Chromadorea</taxon>
        <taxon>Rhabditida</taxon>
        <taxon>Rhabditina</taxon>
        <taxon>Diplogasteromorpha</taxon>
        <taxon>Diplogasteroidea</taxon>
        <taxon>Neodiplogasteridae</taxon>
        <taxon>Pristionchus</taxon>
    </lineage>
</organism>
<feature type="transmembrane region" description="Helical" evidence="2">
    <location>
        <begin position="140"/>
        <end position="163"/>
    </location>
</feature>
<keyword evidence="2" id="KW-0472">Membrane</keyword>
<evidence type="ECO:0008006" key="5">
    <source>
        <dbReference type="Google" id="ProtNLM"/>
    </source>
</evidence>
<dbReference type="EMBL" id="BTSY01000004">
    <property type="protein sequence ID" value="GMT24984.1"/>
    <property type="molecule type" value="Genomic_DNA"/>
</dbReference>
<sequence length="200" mass="23270">LTQMPQPQIDSIPLVDYFKNLFQYEVEFADDNKEFRCMRGAFHVVNVTKCLVVLEFIGFALSTMVLLPWCLLWLLPHLLLILFTIYSLKRERPRFMWPIIIFAGTEFFIWCLVSVFSFALAIFSTSSFLGLFGQGHHEDFFIKMFVVIIVKALILVLAAFLFWRFAVFRSTRIYLEKKMDGDSAPSTEEATPLEKLMTPV</sequence>
<evidence type="ECO:0000313" key="3">
    <source>
        <dbReference type="EMBL" id="GMT24984.1"/>
    </source>
</evidence>
<feature type="region of interest" description="Disordered" evidence="1">
    <location>
        <begin position="181"/>
        <end position="200"/>
    </location>
</feature>
<feature type="transmembrane region" description="Helical" evidence="2">
    <location>
        <begin position="95"/>
        <end position="120"/>
    </location>
</feature>
<accession>A0AAV5W535</accession>
<name>A0AAV5W535_9BILA</name>